<organism evidence="5 6">
    <name type="scientific">Tumebacillus lipolyticus</name>
    <dbReference type="NCBI Taxonomy" id="1280370"/>
    <lineage>
        <taxon>Bacteria</taxon>
        <taxon>Bacillati</taxon>
        <taxon>Bacillota</taxon>
        <taxon>Bacilli</taxon>
        <taxon>Bacillales</taxon>
        <taxon>Alicyclobacillaceae</taxon>
        <taxon>Tumebacillus</taxon>
    </lineage>
</organism>
<dbReference type="GO" id="GO:0004519">
    <property type="term" value="F:endonuclease activity"/>
    <property type="evidence" value="ECO:0007669"/>
    <property type="project" value="UniProtKB-KW"/>
</dbReference>
<accession>A0ABW4ZYE7</accession>
<protein>
    <submittedName>
        <fullName evidence="5">Restriction endonuclease subunit S</fullName>
        <ecNumber evidence="5">3.1.21.-</ecNumber>
    </submittedName>
</protein>
<comment type="similarity">
    <text evidence="1">Belongs to the type-I restriction system S methylase family.</text>
</comment>
<dbReference type="PANTHER" id="PTHR30408:SF12">
    <property type="entry name" value="TYPE I RESTRICTION ENZYME MJAVIII SPECIFICITY SUBUNIT"/>
    <property type="match status" value="1"/>
</dbReference>
<comment type="caution">
    <text evidence="5">The sequence shown here is derived from an EMBL/GenBank/DDBJ whole genome shotgun (WGS) entry which is preliminary data.</text>
</comment>
<feature type="domain" description="Type I restriction modification DNA specificity" evidence="4">
    <location>
        <begin position="74"/>
        <end position="200"/>
    </location>
</feature>
<evidence type="ECO:0000256" key="2">
    <source>
        <dbReference type="ARBA" id="ARBA00022747"/>
    </source>
</evidence>
<dbReference type="InterPro" id="IPR052021">
    <property type="entry name" value="Type-I_RS_S_subunit"/>
</dbReference>
<evidence type="ECO:0000313" key="5">
    <source>
        <dbReference type="EMBL" id="MFD2171027.1"/>
    </source>
</evidence>
<keyword evidence="5" id="KW-0540">Nuclease</keyword>
<dbReference type="Proteomes" id="UP001597343">
    <property type="component" value="Unassembled WGS sequence"/>
</dbReference>
<dbReference type="PANTHER" id="PTHR30408">
    <property type="entry name" value="TYPE-1 RESTRICTION ENZYME ECOKI SPECIFICITY PROTEIN"/>
    <property type="match status" value="1"/>
</dbReference>
<keyword evidence="5" id="KW-0378">Hydrolase</keyword>
<dbReference type="InterPro" id="IPR000055">
    <property type="entry name" value="Restrct_endonuc_typeI_TRD"/>
</dbReference>
<evidence type="ECO:0000256" key="3">
    <source>
        <dbReference type="ARBA" id="ARBA00023125"/>
    </source>
</evidence>
<keyword evidence="6" id="KW-1185">Reference proteome</keyword>
<dbReference type="Pfam" id="PF01420">
    <property type="entry name" value="Methylase_S"/>
    <property type="match status" value="2"/>
</dbReference>
<evidence type="ECO:0000256" key="1">
    <source>
        <dbReference type="ARBA" id="ARBA00010923"/>
    </source>
</evidence>
<proteinExistence type="inferred from homology"/>
<dbReference type="EMBL" id="JBHUIO010000008">
    <property type="protein sequence ID" value="MFD2171027.1"/>
    <property type="molecule type" value="Genomic_DNA"/>
</dbReference>
<evidence type="ECO:0000259" key="4">
    <source>
        <dbReference type="Pfam" id="PF01420"/>
    </source>
</evidence>
<dbReference type="InterPro" id="IPR044946">
    <property type="entry name" value="Restrct_endonuc_typeI_TRD_sf"/>
</dbReference>
<keyword evidence="3" id="KW-0238">DNA-binding</keyword>
<gene>
    <name evidence="5" type="ORF">ACFSOY_13625</name>
</gene>
<evidence type="ECO:0000313" key="6">
    <source>
        <dbReference type="Proteomes" id="UP001597343"/>
    </source>
</evidence>
<dbReference type="Gene3D" id="3.90.220.20">
    <property type="entry name" value="DNA methylase specificity domains"/>
    <property type="match status" value="2"/>
</dbReference>
<keyword evidence="5" id="KW-0255">Endonuclease</keyword>
<dbReference type="CDD" id="cd17253">
    <property type="entry name" value="RMtype1_S_Eco933I-TRD2-CR2_like"/>
    <property type="match status" value="1"/>
</dbReference>
<sequence length="443" mass="49930">MSKVQLQSADKNADLPFGWSVVPLAKMADKDKVNSFIDGDWIEARYIASEGIRLIQTGNIDVGRFKDKEKKRFVSEQTFDELRCKEVYPGDILICRLADPIGRACIVPNTNERLITAVDVTIFRPEESKYSIDFLIQLLNYRGTLKEVSSYTSGSTRQRISRSNLGNVVLAVPPLAEQSKIAAILKSVDDIIEKTTAIIKQTEILKRGLMQMLLKKGIGHTMFKQTEIGEIPTEWDVVKLSECANIKSGVTKGRKVNGQQLISVPYLRVANVQDGYLDLDEIKYIEVTSEELHRYKLYDGDVLLTEGGDADKLGRGYIWHNEVPNCIHQNHVFRVRTDASILLPEYFTYLAASPYGKRYFMGCAKQTTNLASINSTQLKDFPVPLPSLTEQKHLAFIFSTLDTKMNIERKTLKGLKTTKQSLMQVLLTGKVRVNVDEPSEVTL</sequence>
<feature type="domain" description="Type I restriction modification DNA specificity" evidence="4">
    <location>
        <begin position="232"/>
        <end position="416"/>
    </location>
</feature>
<dbReference type="RefSeq" id="WP_386047497.1">
    <property type="nucleotide sequence ID" value="NZ_JBHUIO010000008.1"/>
</dbReference>
<dbReference type="Gene3D" id="1.10.287.1120">
    <property type="entry name" value="Bipartite methylase S protein"/>
    <property type="match status" value="1"/>
</dbReference>
<name>A0ABW4ZYE7_9BACL</name>
<reference evidence="6" key="1">
    <citation type="journal article" date="2019" name="Int. J. Syst. Evol. Microbiol.">
        <title>The Global Catalogue of Microorganisms (GCM) 10K type strain sequencing project: providing services to taxonomists for standard genome sequencing and annotation.</title>
        <authorList>
            <consortium name="The Broad Institute Genomics Platform"/>
            <consortium name="The Broad Institute Genome Sequencing Center for Infectious Disease"/>
            <person name="Wu L."/>
            <person name="Ma J."/>
        </authorList>
    </citation>
    <scope>NUCLEOTIDE SEQUENCE [LARGE SCALE GENOMIC DNA]</scope>
    <source>
        <strain evidence="6">CGMCC 1.13574</strain>
    </source>
</reference>
<dbReference type="EC" id="3.1.21.-" evidence="5"/>
<dbReference type="GO" id="GO:0016787">
    <property type="term" value="F:hydrolase activity"/>
    <property type="evidence" value="ECO:0007669"/>
    <property type="project" value="UniProtKB-KW"/>
</dbReference>
<dbReference type="SUPFAM" id="SSF116734">
    <property type="entry name" value="DNA methylase specificity domain"/>
    <property type="match status" value="2"/>
</dbReference>
<keyword evidence="2" id="KW-0680">Restriction system</keyword>